<dbReference type="RefSeq" id="WP_035131566.1">
    <property type="nucleotide sequence ID" value="NZ_JPMD01000014.1"/>
</dbReference>
<evidence type="ECO:0000313" key="2">
    <source>
        <dbReference type="Proteomes" id="UP000028542"/>
    </source>
</evidence>
<sequence length="161" mass="18655">MDFRIISLPPFKAASSGIDKEFNFSPDGILGKFNKYFSAINLSERDSFMPRDFLCFDEEKQGLVWWWALSDDMDDGSNEVVDFEGGYYVTYFFKDGDEETRGKLYNQALEYIRNSDIFELDIRQNHYGMGHIITPPEIIKAQGWAQMEAFIPIKLKSTSNL</sequence>
<keyword evidence="2" id="KW-1185">Reference proteome</keyword>
<proteinExistence type="predicted"/>
<gene>
    <name evidence="1" type="ORF">IO99_06915</name>
</gene>
<dbReference type="AlphaFoldDB" id="A0A084JEA2"/>
<name>A0A084JEA2_9CLOT</name>
<comment type="caution">
    <text evidence="1">The sequence shown here is derived from an EMBL/GenBank/DDBJ whole genome shotgun (WGS) entry which is preliminary data.</text>
</comment>
<accession>A0A084JEA2</accession>
<dbReference type="Proteomes" id="UP000028542">
    <property type="component" value="Unassembled WGS sequence"/>
</dbReference>
<dbReference type="eggNOG" id="ENOG503424B">
    <property type="taxonomic scope" value="Bacteria"/>
</dbReference>
<evidence type="ECO:0000313" key="1">
    <source>
        <dbReference type="EMBL" id="KEZ87286.1"/>
    </source>
</evidence>
<evidence type="ECO:0008006" key="3">
    <source>
        <dbReference type="Google" id="ProtNLM"/>
    </source>
</evidence>
<protein>
    <recommendedName>
        <fullName evidence="3">GyrI-like small molecule binding domain-containing protein</fullName>
    </recommendedName>
</protein>
<organism evidence="1 2">
    <name type="scientific">Clostridium sulfidigenes</name>
    <dbReference type="NCBI Taxonomy" id="318464"/>
    <lineage>
        <taxon>Bacteria</taxon>
        <taxon>Bacillati</taxon>
        <taxon>Bacillota</taxon>
        <taxon>Clostridia</taxon>
        <taxon>Eubacteriales</taxon>
        <taxon>Clostridiaceae</taxon>
        <taxon>Clostridium</taxon>
    </lineage>
</organism>
<reference evidence="1 2" key="1">
    <citation type="submission" date="2014-07" db="EMBL/GenBank/DDBJ databases">
        <title>Draft genome of Clostridium sulfidigenes 113A isolated from sediments associated with methane hydrate from Krishna Godavari basin.</title>
        <authorList>
            <person name="Honkalas V.S."/>
            <person name="Dabir A.P."/>
            <person name="Arora P."/>
            <person name="Dhakephalkar P.K."/>
        </authorList>
    </citation>
    <scope>NUCLEOTIDE SEQUENCE [LARGE SCALE GENOMIC DNA]</scope>
    <source>
        <strain evidence="1 2">113A</strain>
    </source>
</reference>
<dbReference type="EMBL" id="JPMD01000014">
    <property type="protein sequence ID" value="KEZ87286.1"/>
    <property type="molecule type" value="Genomic_DNA"/>
</dbReference>